<gene>
    <name evidence="11" type="ORF">LY90DRAFT_675284</name>
</gene>
<feature type="region of interest" description="Disordered" evidence="9">
    <location>
        <begin position="322"/>
        <end position="393"/>
    </location>
</feature>
<dbReference type="InterPro" id="IPR021832">
    <property type="entry name" value="ANKRD13"/>
</dbReference>
<evidence type="ECO:0000256" key="8">
    <source>
        <dbReference type="PROSITE-ProRule" id="PRU00023"/>
    </source>
</evidence>
<dbReference type="PROSITE" id="PS50297">
    <property type="entry name" value="ANK_REP_REGION"/>
    <property type="match status" value="1"/>
</dbReference>
<accession>A0A1Y2ANL0</accession>
<dbReference type="GO" id="GO:0005789">
    <property type="term" value="C:endoplasmic reticulum membrane"/>
    <property type="evidence" value="ECO:0007669"/>
    <property type="project" value="UniProtKB-SubCell"/>
</dbReference>
<keyword evidence="2" id="KW-0677">Repeat</keyword>
<evidence type="ECO:0000313" key="11">
    <source>
        <dbReference type="EMBL" id="ORY24149.1"/>
    </source>
</evidence>
<evidence type="ECO:0000256" key="9">
    <source>
        <dbReference type="SAM" id="MobiDB-lite"/>
    </source>
</evidence>
<name>A0A1Y2ANL0_9FUNG</name>
<dbReference type="PROSITE" id="PS50088">
    <property type="entry name" value="ANK_REPEAT"/>
    <property type="match status" value="1"/>
</dbReference>
<keyword evidence="6" id="KW-0143">Chaperone</keyword>
<dbReference type="PANTHER" id="PTHR12447:SF25">
    <property type="entry name" value="ANKYRIN REPEAT DOMAIN-CONTAINING PROTEIN 13C"/>
    <property type="match status" value="1"/>
</dbReference>
<reference evidence="11 12" key="1">
    <citation type="submission" date="2016-08" db="EMBL/GenBank/DDBJ databases">
        <title>A Parts List for Fungal Cellulosomes Revealed by Comparative Genomics.</title>
        <authorList>
            <consortium name="DOE Joint Genome Institute"/>
            <person name="Haitjema C.H."/>
            <person name="Gilmore S.P."/>
            <person name="Henske J.K."/>
            <person name="Solomon K.V."/>
            <person name="De Groot R."/>
            <person name="Kuo A."/>
            <person name="Mondo S.J."/>
            <person name="Salamov A.A."/>
            <person name="Labutti K."/>
            <person name="Zhao Z."/>
            <person name="Chiniquy J."/>
            <person name="Barry K."/>
            <person name="Brewer H.M."/>
            <person name="Purvine S.O."/>
            <person name="Wright A.T."/>
            <person name="Boxma B."/>
            <person name="Van Alen T."/>
            <person name="Hackstein J.H."/>
            <person name="Baker S.E."/>
            <person name="Grigoriev I.V."/>
            <person name="O'Malley M.A."/>
        </authorList>
    </citation>
    <scope>NUCLEOTIDE SEQUENCE [LARGE SCALE GENOMIC DNA]</scope>
    <source>
        <strain evidence="11 12">G1</strain>
    </source>
</reference>
<evidence type="ECO:0000259" key="10">
    <source>
        <dbReference type="Pfam" id="PF11904"/>
    </source>
</evidence>
<dbReference type="Pfam" id="PF11904">
    <property type="entry name" value="ANKRD13_C"/>
    <property type="match status" value="1"/>
</dbReference>
<keyword evidence="3" id="KW-0256">Endoplasmic reticulum</keyword>
<dbReference type="SMART" id="SM00248">
    <property type="entry name" value="ANK"/>
    <property type="match status" value="3"/>
</dbReference>
<protein>
    <submittedName>
        <fullName evidence="11">Ankyrin</fullName>
    </submittedName>
</protein>
<dbReference type="AlphaFoldDB" id="A0A1Y2ANL0"/>
<comment type="function">
    <text evidence="7">Acts as a molecular chaperone for G protein-coupled receptors, regulating their biogenesis and exit from the ER.</text>
</comment>
<evidence type="ECO:0000256" key="2">
    <source>
        <dbReference type="ARBA" id="ARBA00022737"/>
    </source>
</evidence>
<dbReference type="InterPro" id="IPR036770">
    <property type="entry name" value="Ankyrin_rpt-contain_sf"/>
</dbReference>
<comment type="subcellular location">
    <subcellularLocation>
        <location evidence="1">Endoplasmic reticulum membrane</location>
    </subcellularLocation>
</comment>
<evidence type="ECO:0000256" key="4">
    <source>
        <dbReference type="ARBA" id="ARBA00023043"/>
    </source>
</evidence>
<keyword evidence="4 8" id="KW-0040">ANK repeat</keyword>
<dbReference type="InterPro" id="IPR055285">
    <property type="entry name" value="ANKRD13_C"/>
</dbReference>
<sequence>MTITESYPIHRCIYRNDPKALSELLADSKMRESINEYDNHGNTPLHLALMLSRHNCVIILLDNNCDVFSRNFIGWNPLDEASILGDYDVIKKMSYIKWKEYINTFIKPNGILDEWNSTTPNLYLKAKLKLKTTIPLLQKFGAKDIQKFYKKGRNLRLDTTLGGIDLRSIPRIIKGNISVIIRYEENTGTYKIYLVNHKKKLYQEFYPNIPEWYLINSLKSKVAANTIYKFFFDLTNFDVKPVKGNVLKKTTKTFTMEDENSYKCVRYKGKKAGILIRKRNDEAIIGECESIIKKDIKEEKLKSKSSITKKLKKKGSSYIGRFNSSKSKISNDSDDEEGDSDSSMDDSSDDDDDDDETTSKVYSDISDDKPLPEFLDGLYGKKKNNNKEGQDKKKTTVTYTIDQDGQTKTFEKVTSMEDTLDWEQAYHEKYAQNTDFIYSFISGNKDNSKIKHLNYMEIEKLKLKKITEEEYFNPASTGELHLGRIMDVTESKKTYKHKIKFWMAKESSHFPISSNDVQPLFKFIMMILLDQVKSNKYSTEMDKQAYTYLTQTVIQSVQKKHSFPVKTSIPLYPSIAFETTLLNVSKDTKYLPDDLFEIPKDYTVGDVYIERIQK</sequence>
<evidence type="ECO:0000313" key="12">
    <source>
        <dbReference type="Proteomes" id="UP000193920"/>
    </source>
</evidence>
<feature type="repeat" description="ANK" evidence="8">
    <location>
        <begin position="40"/>
        <end position="72"/>
    </location>
</feature>
<dbReference type="Proteomes" id="UP000193920">
    <property type="component" value="Unassembled WGS sequence"/>
</dbReference>
<organism evidence="11 12">
    <name type="scientific">Neocallimastix californiae</name>
    <dbReference type="NCBI Taxonomy" id="1754190"/>
    <lineage>
        <taxon>Eukaryota</taxon>
        <taxon>Fungi</taxon>
        <taxon>Fungi incertae sedis</taxon>
        <taxon>Chytridiomycota</taxon>
        <taxon>Chytridiomycota incertae sedis</taxon>
        <taxon>Neocallimastigomycetes</taxon>
        <taxon>Neocallimastigales</taxon>
        <taxon>Neocallimastigaceae</taxon>
        <taxon>Neocallimastix</taxon>
    </lineage>
</organism>
<dbReference type="InterPro" id="IPR002110">
    <property type="entry name" value="Ankyrin_rpt"/>
</dbReference>
<dbReference type="EMBL" id="MCOG01000225">
    <property type="protein sequence ID" value="ORY24149.1"/>
    <property type="molecule type" value="Genomic_DNA"/>
</dbReference>
<feature type="domain" description="Ankyrin repeat" evidence="10">
    <location>
        <begin position="156"/>
        <end position="522"/>
    </location>
</feature>
<evidence type="ECO:0000256" key="6">
    <source>
        <dbReference type="ARBA" id="ARBA00023186"/>
    </source>
</evidence>
<comment type="caution">
    <text evidence="11">The sequence shown here is derived from an EMBL/GenBank/DDBJ whole genome shotgun (WGS) entry which is preliminary data.</text>
</comment>
<dbReference type="Pfam" id="PF12796">
    <property type="entry name" value="Ank_2"/>
    <property type="match status" value="1"/>
</dbReference>
<dbReference type="PANTHER" id="PTHR12447">
    <property type="entry name" value="ANKYRIN REPEAT DOMAIN-CONTAINING PROTEIN 13"/>
    <property type="match status" value="1"/>
</dbReference>
<dbReference type="OrthoDB" id="1585644at2759"/>
<dbReference type="SUPFAM" id="SSF48403">
    <property type="entry name" value="Ankyrin repeat"/>
    <property type="match status" value="1"/>
</dbReference>
<keyword evidence="12" id="KW-1185">Reference proteome</keyword>
<evidence type="ECO:0000256" key="1">
    <source>
        <dbReference type="ARBA" id="ARBA00004586"/>
    </source>
</evidence>
<evidence type="ECO:0000256" key="5">
    <source>
        <dbReference type="ARBA" id="ARBA00023136"/>
    </source>
</evidence>
<dbReference type="STRING" id="1754190.A0A1Y2ANL0"/>
<proteinExistence type="predicted"/>
<evidence type="ECO:0000256" key="3">
    <source>
        <dbReference type="ARBA" id="ARBA00022824"/>
    </source>
</evidence>
<keyword evidence="5" id="KW-0472">Membrane</keyword>
<evidence type="ECO:0000256" key="7">
    <source>
        <dbReference type="ARBA" id="ARBA00037107"/>
    </source>
</evidence>
<feature type="compositionally biased region" description="Acidic residues" evidence="9">
    <location>
        <begin position="332"/>
        <end position="356"/>
    </location>
</feature>
<dbReference type="Gene3D" id="1.25.40.20">
    <property type="entry name" value="Ankyrin repeat-containing domain"/>
    <property type="match status" value="1"/>
</dbReference>